<protein>
    <submittedName>
        <fullName evidence="2">Uncharacterized protein</fullName>
    </submittedName>
</protein>
<keyword evidence="3" id="KW-1185">Reference proteome</keyword>
<evidence type="ECO:0000313" key="3">
    <source>
        <dbReference type="Proteomes" id="UP000257648"/>
    </source>
</evidence>
<dbReference type="GeneID" id="55001840"/>
<evidence type="ECO:0000313" key="2">
    <source>
        <dbReference type="EMBL" id="AXQ70459.1"/>
    </source>
</evidence>
<dbReference type="EMBL" id="MH412654">
    <property type="protein sequence ID" value="AXQ70459.1"/>
    <property type="molecule type" value="Genomic_DNA"/>
</dbReference>
<organism evidence="2 3">
    <name type="scientific">Synechococcus phage S-T4</name>
    <dbReference type="NCBI Taxonomy" id="2268578"/>
    <lineage>
        <taxon>Viruses</taxon>
        <taxon>Duplodnaviria</taxon>
        <taxon>Heunggongvirae</taxon>
        <taxon>Uroviricota</taxon>
        <taxon>Caudoviricetes</taxon>
        <taxon>Pantevenvirales</taxon>
        <taxon>Kyanoviridae</taxon>
        <taxon>Tamkungvirus</taxon>
        <taxon>Tamkungvirus ST4</taxon>
    </lineage>
</organism>
<reference evidence="3" key="1">
    <citation type="submission" date="2018-05" db="EMBL/GenBank/DDBJ databases">
        <authorList>
            <person name="You S."/>
        </authorList>
    </citation>
    <scope>NUCLEOTIDE SEQUENCE [LARGE SCALE GENOMIC DNA]</scope>
</reference>
<proteinExistence type="predicted"/>
<keyword evidence="1" id="KW-0472">Membrane</keyword>
<keyword evidence="1" id="KW-0812">Transmembrane</keyword>
<keyword evidence="1" id="KW-1133">Transmembrane helix</keyword>
<name>A0A385EHP7_9CAUD</name>
<dbReference type="KEGG" id="vg:55001840"/>
<dbReference type="RefSeq" id="YP_009810818.1">
    <property type="nucleotide sequence ID" value="NC_048049.1"/>
</dbReference>
<feature type="transmembrane region" description="Helical" evidence="1">
    <location>
        <begin position="6"/>
        <end position="27"/>
    </location>
</feature>
<accession>A0A385EHP7</accession>
<evidence type="ECO:0000256" key="1">
    <source>
        <dbReference type="SAM" id="Phobius"/>
    </source>
</evidence>
<dbReference type="Proteomes" id="UP000257648">
    <property type="component" value="Segment"/>
</dbReference>
<sequence>MLAASLVLGTFLIIGAFLTGSIFGWIIRENVISFNVPQGLHPEMYDEEGGVLPDQLIAFRFEHPDDEEEDYD</sequence>